<dbReference type="Gene3D" id="3.40.50.1010">
    <property type="entry name" value="5'-nuclease"/>
    <property type="match status" value="1"/>
</dbReference>
<keyword evidence="6" id="KW-0800">Toxin</keyword>
<sequence length="148" mass="16105">MTELAVADTNALYRMLDPKLSGHEAHRKALGAIGHLVISPLVLGELDYLISQRSGADKAVAALRFVERYAALKRFEIADVAPHVGTAVAVMQGYRDADQGRGVGLADAMNVALAAAYRTDAVFTTDRHFRMMRPLTGHSSFRLLPEDL</sequence>
<evidence type="ECO:0000259" key="7">
    <source>
        <dbReference type="Pfam" id="PF01850"/>
    </source>
</evidence>
<evidence type="ECO:0000256" key="6">
    <source>
        <dbReference type="HAMAP-Rule" id="MF_00265"/>
    </source>
</evidence>
<dbReference type="EC" id="3.1.-.-" evidence="6"/>
<dbReference type="Proteomes" id="UP001183414">
    <property type="component" value="Unassembled WGS sequence"/>
</dbReference>
<dbReference type="SUPFAM" id="SSF88723">
    <property type="entry name" value="PIN domain-like"/>
    <property type="match status" value="1"/>
</dbReference>
<dbReference type="InterPro" id="IPR029060">
    <property type="entry name" value="PIN-like_dom_sf"/>
</dbReference>
<dbReference type="EMBL" id="JAVREQ010000001">
    <property type="protein sequence ID" value="MDT0377421.1"/>
    <property type="molecule type" value="Genomic_DNA"/>
</dbReference>
<comment type="similarity">
    <text evidence="6">Belongs to the PINc/VapC protein family.</text>
</comment>
<keyword evidence="5 6" id="KW-0460">Magnesium</keyword>
<feature type="domain" description="PIN" evidence="7">
    <location>
        <begin position="6"/>
        <end position="130"/>
    </location>
</feature>
<dbReference type="InterPro" id="IPR002716">
    <property type="entry name" value="PIN_dom"/>
</dbReference>
<dbReference type="HAMAP" id="MF_00265">
    <property type="entry name" value="VapC_Nob1"/>
    <property type="match status" value="1"/>
</dbReference>
<reference evidence="9" key="1">
    <citation type="submission" date="2023-07" db="EMBL/GenBank/DDBJ databases">
        <title>30 novel species of actinomycetes from the DSMZ collection.</title>
        <authorList>
            <person name="Nouioui I."/>
        </authorList>
    </citation>
    <scope>NUCLEOTIDE SEQUENCE [LARGE SCALE GENOMIC DNA]</scope>
    <source>
        <strain evidence="9">DSM 42041</strain>
    </source>
</reference>
<evidence type="ECO:0000313" key="9">
    <source>
        <dbReference type="Proteomes" id="UP001183414"/>
    </source>
</evidence>
<evidence type="ECO:0000256" key="3">
    <source>
        <dbReference type="ARBA" id="ARBA00022723"/>
    </source>
</evidence>
<comment type="function">
    <text evidence="6">Toxic component of a toxin-antitoxin (TA) system. An RNase.</text>
</comment>
<name>A0ABU2NLC4_9ACTN</name>
<organism evidence="8 9">
    <name type="scientific">Streptomyces hazeniae</name>
    <dbReference type="NCBI Taxonomy" id="3075538"/>
    <lineage>
        <taxon>Bacteria</taxon>
        <taxon>Bacillati</taxon>
        <taxon>Actinomycetota</taxon>
        <taxon>Actinomycetes</taxon>
        <taxon>Kitasatosporales</taxon>
        <taxon>Streptomycetaceae</taxon>
        <taxon>Streptomyces</taxon>
    </lineage>
</organism>
<feature type="binding site" evidence="6">
    <location>
        <position position="8"/>
    </location>
    <ligand>
        <name>Mg(2+)</name>
        <dbReference type="ChEBI" id="CHEBI:18420"/>
    </ligand>
</feature>
<evidence type="ECO:0000256" key="1">
    <source>
        <dbReference type="ARBA" id="ARBA00022649"/>
    </source>
</evidence>
<gene>
    <name evidence="6" type="primary">vapC</name>
    <name evidence="8" type="ORF">RM572_01355</name>
</gene>
<keyword evidence="3 6" id="KW-0479">Metal-binding</keyword>
<accession>A0ABU2NLC4</accession>
<comment type="caution">
    <text evidence="8">The sequence shown here is derived from an EMBL/GenBank/DDBJ whole genome shotgun (WGS) entry which is preliminary data.</text>
</comment>
<evidence type="ECO:0000256" key="4">
    <source>
        <dbReference type="ARBA" id="ARBA00022801"/>
    </source>
</evidence>
<evidence type="ECO:0000256" key="2">
    <source>
        <dbReference type="ARBA" id="ARBA00022722"/>
    </source>
</evidence>
<dbReference type="InterPro" id="IPR022907">
    <property type="entry name" value="VapC_family"/>
</dbReference>
<evidence type="ECO:0000313" key="8">
    <source>
        <dbReference type="EMBL" id="MDT0377421.1"/>
    </source>
</evidence>
<keyword evidence="4 6" id="KW-0378">Hydrolase</keyword>
<dbReference type="Pfam" id="PF01850">
    <property type="entry name" value="PIN"/>
    <property type="match status" value="1"/>
</dbReference>
<feature type="binding site" evidence="6">
    <location>
        <position position="107"/>
    </location>
    <ligand>
        <name>Mg(2+)</name>
        <dbReference type="ChEBI" id="CHEBI:18420"/>
    </ligand>
</feature>
<keyword evidence="1 6" id="KW-1277">Toxin-antitoxin system</keyword>
<evidence type="ECO:0000256" key="5">
    <source>
        <dbReference type="ARBA" id="ARBA00022842"/>
    </source>
</evidence>
<dbReference type="RefSeq" id="WP_311671408.1">
    <property type="nucleotide sequence ID" value="NZ_JAVREQ010000001.1"/>
</dbReference>
<comment type="cofactor">
    <cofactor evidence="6">
        <name>Mg(2+)</name>
        <dbReference type="ChEBI" id="CHEBI:18420"/>
    </cofactor>
</comment>
<protein>
    <recommendedName>
        <fullName evidence="6">Ribonuclease VapC</fullName>
        <shortName evidence="6">RNase VapC</shortName>
        <ecNumber evidence="6">3.1.-.-</ecNumber>
    </recommendedName>
    <alternativeName>
        <fullName evidence="6">Toxin VapC</fullName>
    </alternativeName>
</protein>
<proteinExistence type="inferred from homology"/>
<keyword evidence="2 6" id="KW-0540">Nuclease</keyword>
<keyword evidence="9" id="KW-1185">Reference proteome</keyword>